<reference evidence="2" key="1">
    <citation type="submission" date="2022-11" db="UniProtKB">
        <authorList>
            <consortium name="WormBaseParasite"/>
        </authorList>
    </citation>
    <scope>IDENTIFICATION</scope>
</reference>
<organism evidence="1 2">
    <name type="scientific">Panagrolaimus sp. JU765</name>
    <dbReference type="NCBI Taxonomy" id="591449"/>
    <lineage>
        <taxon>Eukaryota</taxon>
        <taxon>Metazoa</taxon>
        <taxon>Ecdysozoa</taxon>
        <taxon>Nematoda</taxon>
        <taxon>Chromadorea</taxon>
        <taxon>Rhabditida</taxon>
        <taxon>Tylenchina</taxon>
        <taxon>Panagrolaimomorpha</taxon>
        <taxon>Panagrolaimoidea</taxon>
        <taxon>Panagrolaimidae</taxon>
        <taxon>Panagrolaimus</taxon>
    </lineage>
</organism>
<dbReference type="Proteomes" id="UP000887576">
    <property type="component" value="Unplaced"/>
</dbReference>
<accession>A0AC34RHT5</accession>
<proteinExistence type="predicted"/>
<protein>
    <submittedName>
        <fullName evidence="2">Uncharacterized protein</fullName>
    </submittedName>
</protein>
<name>A0AC34RHT5_9BILA</name>
<dbReference type="WBParaSite" id="JU765_v2.g7104.t1">
    <property type="protein sequence ID" value="JU765_v2.g7104.t1"/>
    <property type="gene ID" value="JU765_v2.g7104"/>
</dbReference>
<evidence type="ECO:0000313" key="1">
    <source>
        <dbReference type="Proteomes" id="UP000887576"/>
    </source>
</evidence>
<sequence length="136" mass="16120">MSRVNLQKEIYFKKKLDYFFLCFLFEKKMSSKNHPMELPNDSSLEHVMDSPPISPMSKDFTLMPETTDVDRTRNKYGDKSVVIRRQSSTDWETPFGREGHHFAKVKNDDDHFEAKLDLNAFPGPQYKMNEIDVRFY</sequence>
<evidence type="ECO:0000313" key="2">
    <source>
        <dbReference type="WBParaSite" id="JU765_v2.g7104.t1"/>
    </source>
</evidence>